<gene>
    <name evidence="2" type="ORF">CYNAS_LOCUS16868</name>
</gene>
<protein>
    <submittedName>
        <fullName evidence="2">Uncharacterized protein</fullName>
    </submittedName>
</protein>
<dbReference type="PANTHER" id="PTHR47331:SF6">
    <property type="entry name" value="DOUBLECORTIN DOMAIN-CONTAINING PROTEIN"/>
    <property type="match status" value="1"/>
</dbReference>
<dbReference type="InterPro" id="IPR005312">
    <property type="entry name" value="DUF1759"/>
</dbReference>
<comment type="caution">
    <text evidence="2">The sequence shown here is derived from an EMBL/GenBank/DDBJ whole genome shotgun (WGS) entry which is preliminary data.</text>
</comment>
<feature type="compositionally biased region" description="Low complexity" evidence="1">
    <location>
        <begin position="224"/>
        <end position="241"/>
    </location>
</feature>
<dbReference type="InterPro" id="IPR008042">
    <property type="entry name" value="Retrotrans_Pao"/>
</dbReference>
<dbReference type="PANTHER" id="PTHR47331">
    <property type="entry name" value="PHD-TYPE DOMAIN-CONTAINING PROTEIN"/>
    <property type="match status" value="1"/>
</dbReference>
<feature type="compositionally biased region" description="Polar residues" evidence="1">
    <location>
        <begin position="195"/>
        <end position="208"/>
    </location>
</feature>
<reference evidence="2" key="1">
    <citation type="submission" date="2023-07" db="EMBL/GenBank/DDBJ databases">
        <authorList>
            <consortium name="CYATHOMIX"/>
        </authorList>
    </citation>
    <scope>NUCLEOTIDE SEQUENCE</scope>
    <source>
        <strain evidence="2">N/A</strain>
    </source>
</reference>
<proteinExistence type="predicted"/>
<sequence length="801" mass="91902">MDAFHEFWNIFAASVHNNNSVPVPVKFMYLKTHLRGDAANIIANFQPTEENYEDAVRTIISTYDRPEHLRMRLWDKLNKQAPAKDSAASQRATLGSIRAIWSQMKRLKEESSIGALNMIRSKFPRRTREKVGEMKNKEDQMWTVDDLLKAFDTVIDRLQIVEDADPTPYAIYNSDSTVRQTSSPPRRYFRERPQQTRPLQCQPSTCPTCSRPLCSPSEYRTARSRSPTPYYPRRSSRSPARPQRRAYQDYCCAFCQVEGHRAEDCFEVPYTTQRRTIVKQEAPPCALCGRSHHLALCFNRPRASNTFTPTTSFHRRSISPKRVQFDIEAQTSTDRALQRSRSSSPRASVLQQAYHDFDFRRNQFTEDSLEVTLTLWDKYDRPIVLQLWTRDVNTTVPCFNYIDDVTQDYSDERVEVDVLIGIDNYWRVVDLNRNERLPSGLILSHTRFGPVLSGSVHPAVNNTTSAMTVLNDDAPGTEQLVRSLLGLDTVGLEEDETSTDASTIRHFYDTVRVIDGNIYVSFPWRFEHPPLADNKALAFRRLQSYSWDDVLNEQDMQKWDTTVKVVKDFHSQVPRFIGLTHDSAYDLVVCSDASRRAYAVAVYILTRPNGKRPMSNLLFAKAKLAPPGAITIPRMELLACHMAAKTVKFLRTQLKIHLQSIRFLTDSQIVLYWIQTSKPLKTFVANRVKYIRHVLSELKSDKIDSGFYYINTDHNSADCATRGLTASELQNHMWWIGPSFFTGPFCEWPCQSFDSEIPPAGGEAKETTARIAFPSRTSSTSSEHSYRANARVNIQDSQCEH</sequence>
<dbReference type="AlphaFoldDB" id="A0AA36H685"/>
<evidence type="ECO:0000256" key="1">
    <source>
        <dbReference type="SAM" id="MobiDB-lite"/>
    </source>
</evidence>
<feature type="region of interest" description="Disordered" evidence="1">
    <location>
        <begin position="171"/>
        <end position="242"/>
    </location>
</feature>
<name>A0AA36H685_CYLNA</name>
<dbReference type="Proteomes" id="UP001176961">
    <property type="component" value="Unassembled WGS sequence"/>
</dbReference>
<dbReference type="Pfam" id="PF03564">
    <property type="entry name" value="DUF1759"/>
    <property type="match status" value="1"/>
</dbReference>
<evidence type="ECO:0000313" key="3">
    <source>
        <dbReference type="Proteomes" id="UP001176961"/>
    </source>
</evidence>
<dbReference type="Pfam" id="PF05380">
    <property type="entry name" value="Peptidase_A17"/>
    <property type="match status" value="1"/>
</dbReference>
<accession>A0AA36H685</accession>
<organism evidence="2 3">
    <name type="scientific">Cylicocyclus nassatus</name>
    <name type="common">Nematode worm</name>
    <dbReference type="NCBI Taxonomy" id="53992"/>
    <lineage>
        <taxon>Eukaryota</taxon>
        <taxon>Metazoa</taxon>
        <taxon>Ecdysozoa</taxon>
        <taxon>Nematoda</taxon>
        <taxon>Chromadorea</taxon>
        <taxon>Rhabditida</taxon>
        <taxon>Rhabditina</taxon>
        <taxon>Rhabditomorpha</taxon>
        <taxon>Strongyloidea</taxon>
        <taxon>Strongylidae</taxon>
        <taxon>Cylicocyclus</taxon>
    </lineage>
</organism>
<evidence type="ECO:0000313" key="2">
    <source>
        <dbReference type="EMBL" id="CAJ0604885.1"/>
    </source>
</evidence>
<keyword evidence="3" id="KW-1185">Reference proteome</keyword>
<feature type="compositionally biased region" description="Polar residues" evidence="1">
    <location>
        <begin position="173"/>
        <end position="184"/>
    </location>
</feature>
<dbReference type="EMBL" id="CATQJL010000316">
    <property type="protein sequence ID" value="CAJ0604885.1"/>
    <property type="molecule type" value="Genomic_DNA"/>
</dbReference>